<dbReference type="EMBL" id="JAVRRL010000004">
    <property type="protein sequence ID" value="KAK5117581.1"/>
    <property type="molecule type" value="Genomic_DNA"/>
</dbReference>
<dbReference type="Pfam" id="PF25438">
    <property type="entry name" value="DUF7896"/>
    <property type="match status" value="1"/>
</dbReference>
<comment type="caution">
    <text evidence="3">The sequence shown here is derived from an EMBL/GenBank/DDBJ whole genome shotgun (WGS) entry which is preliminary data.</text>
</comment>
<dbReference type="PANTHER" id="PTHR42031:SF1">
    <property type="entry name" value="KEY LIME PATHOGENICITY PROTEIN"/>
    <property type="match status" value="1"/>
</dbReference>
<sequence>MACDMERNASQDSTSSLASSAVAKASERRRKHIANAQQNIAPKSKPEASLSPSHISVNKDQTSSQHQPATRKKEAISKVTYTRPSHPKLYCTACEEYPQGFRGEHELRRHYDRAHAQMRKVWICVQPTTPSKEGWMPAKPIGICKQCKQKKQYNVYYNAAAHLRRAHFCPRKRGRRARGEERESRAGKAGGDWPPIEWLKANGWLQEIEVVASRFLEYQILASQLDHDPLDNAPEDDDEDLEIFPAALFEPQHAALAAETLGLQWDLTSTYPCVAADLTYGYPTPIETSAQLYFPSGNFFHSLQAPAMAHTVSAPAALPSSSFYQRNDMMYDLNENGSVRPLDT</sequence>
<gene>
    <name evidence="3" type="ORF">LTR62_005003</name>
</gene>
<evidence type="ECO:0000259" key="2">
    <source>
        <dbReference type="Pfam" id="PF25438"/>
    </source>
</evidence>
<evidence type="ECO:0000256" key="1">
    <source>
        <dbReference type="SAM" id="MobiDB-lite"/>
    </source>
</evidence>
<dbReference type="InterPro" id="IPR057218">
    <property type="entry name" value="DUF7896"/>
</dbReference>
<dbReference type="AlphaFoldDB" id="A0AAN7TWA3"/>
<evidence type="ECO:0000313" key="4">
    <source>
        <dbReference type="Proteomes" id="UP001310890"/>
    </source>
</evidence>
<organism evidence="3 4">
    <name type="scientific">Meristemomyces frigidus</name>
    <dbReference type="NCBI Taxonomy" id="1508187"/>
    <lineage>
        <taxon>Eukaryota</taxon>
        <taxon>Fungi</taxon>
        <taxon>Dikarya</taxon>
        <taxon>Ascomycota</taxon>
        <taxon>Pezizomycotina</taxon>
        <taxon>Dothideomycetes</taxon>
        <taxon>Dothideomycetidae</taxon>
        <taxon>Mycosphaerellales</taxon>
        <taxon>Teratosphaeriaceae</taxon>
        <taxon>Meristemomyces</taxon>
    </lineage>
</organism>
<protein>
    <recommendedName>
        <fullName evidence="2">DUF7896 domain-containing protein</fullName>
    </recommendedName>
</protein>
<evidence type="ECO:0000313" key="3">
    <source>
        <dbReference type="EMBL" id="KAK5117581.1"/>
    </source>
</evidence>
<feature type="region of interest" description="Disordered" evidence="1">
    <location>
        <begin position="1"/>
        <end position="76"/>
    </location>
</feature>
<name>A0AAN7TWA3_9PEZI</name>
<feature type="compositionally biased region" description="Low complexity" evidence="1">
    <location>
        <begin position="10"/>
        <end position="24"/>
    </location>
</feature>
<proteinExistence type="predicted"/>
<reference evidence="3" key="1">
    <citation type="submission" date="2023-08" db="EMBL/GenBank/DDBJ databases">
        <title>Black Yeasts Isolated from many extreme environments.</title>
        <authorList>
            <person name="Coleine C."/>
            <person name="Stajich J.E."/>
            <person name="Selbmann L."/>
        </authorList>
    </citation>
    <scope>NUCLEOTIDE SEQUENCE</scope>
    <source>
        <strain evidence="3">CCFEE 5401</strain>
    </source>
</reference>
<accession>A0AAN7TWA3</accession>
<dbReference type="Proteomes" id="UP001310890">
    <property type="component" value="Unassembled WGS sequence"/>
</dbReference>
<dbReference type="PANTHER" id="PTHR42031">
    <property type="entry name" value="KEY LIME PATHOGENICITY PROTEIN"/>
    <property type="match status" value="1"/>
</dbReference>
<feature type="domain" description="DUF7896" evidence="2">
    <location>
        <begin position="118"/>
        <end position="208"/>
    </location>
</feature>
<feature type="compositionally biased region" description="Polar residues" evidence="1">
    <location>
        <begin position="50"/>
        <end position="68"/>
    </location>
</feature>